<keyword evidence="1" id="KW-0456">Lyase</keyword>
<dbReference type="CDD" id="cd06558">
    <property type="entry name" value="crotonase-like"/>
    <property type="match status" value="1"/>
</dbReference>
<accession>A0A5M3Z4L5</accession>
<evidence type="ECO:0000256" key="1">
    <source>
        <dbReference type="ARBA" id="ARBA00023239"/>
    </source>
</evidence>
<organism evidence="2 3">
    <name type="scientific">Aspergillus terreus</name>
    <dbReference type="NCBI Taxonomy" id="33178"/>
    <lineage>
        <taxon>Eukaryota</taxon>
        <taxon>Fungi</taxon>
        <taxon>Dikarya</taxon>
        <taxon>Ascomycota</taxon>
        <taxon>Pezizomycotina</taxon>
        <taxon>Eurotiomycetes</taxon>
        <taxon>Eurotiomycetidae</taxon>
        <taxon>Eurotiales</taxon>
        <taxon>Aspergillaceae</taxon>
        <taxon>Aspergillus</taxon>
        <taxon>Aspergillus subgen. Circumdati</taxon>
    </lineage>
</organism>
<dbReference type="GO" id="GO:0005739">
    <property type="term" value="C:mitochondrion"/>
    <property type="evidence" value="ECO:0007669"/>
    <property type="project" value="TreeGrafter"/>
</dbReference>
<evidence type="ECO:0000313" key="2">
    <source>
        <dbReference type="EMBL" id="GFF17683.1"/>
    </source>
</evidence>
<dbReference type="PANTHER" id="PTHR11941">
    <property type="entry name" value="ENOYL-COA HYDRATASE-RELATED"/>
    <property type="match status" value="1"/>
</dbReference>
<dbReference type="VEuPathDB" id="FungiDB:ATEG_05846"/>
<gene>
    <name evidence="2" type="ORF">ATEIFO6365_0007023200</name>
</gene>
<comment type="caution">
    <text evidence="2">The sequence shown here is derived from an EMBL/GenBank/DDBJ whole genome shotgun (WGS) entry which is preliminary data.</text>
</comment>
<dbReference type="InterPro" id="IPR001753">
    <property type="entry name" value="Enoyl-CoA_hydra/iso"/>
</dbReference>
<reference evidence="2 3" key="1">
    <citation type="submission" date="2020-01" db="EMBL/GenBank/DDBJ databases">
        <title>Aspergillus terreus IFO 6365 whole genome shotgun sequence.</title>
        <authorList>
            <person name="Kanamasa S."/>
            <person name="Takahashi H."/>
        </authorList>
    </citation>
    <scope>NUCLEOTIDE SEQUENCE [LARGE SCALE GENOMIC DNA]</scope>
    <source>
        <strain evidence="2 3">IFO 6365</strain>
    </source>
</reference>
<keyword evidence="3" id="KW-1185">Reference proteome</keyword>
<dbReference type="Gene3D" id="3.90.226.10">
    <property type="entry name" value="2-enoyl-CoA Hydratase, Chain A, domain 1"/>
    <property type="match status" value="1"/>
</dbReference>
<dbReference type="Gene3D" id="1.10.12.10">
    <property type="entry name" value="Lyase 2-enoyl-coa Hydratase, Chain A, domain 2"/>
    <property type="match status" value="1"/>
</dbReference>
<dbReference type="OrthoDB" id="2139957at2759"/>
<dbReference type="AlphaFoldDB" id="A0A5M3Z4L5"/>
<proteinExistence type="predicted"/>
<dbReference type="InterPro" id="IPR014748">
    <property type="entry name" value="Enoyl-CoA_hydra_C"/>
</dbReference>
<dbReference type="GO" id="GO:0006635">
    <property type="term" value="P:fatty acid beta-oxidation"/>
    <property type="evidence" value="ECO:0007669"/>
    <property type="project" value="TreeGrafter"/>
</dbReference>
<dbReference type="GO" id="GO:0016829">
    <property type="term" value="F:lyase activity"/>
    <property type="evidence" value="ECO:0007669"/>
    <property type="project" value="UniProtKB-KW"/>
</dbReference>
<dbReference type="EMBL" id="BLJY01000007">
    <property type="protein sequence ID" value="GFF17683.1"/>
    <property type="molecule type" value="Genomic_DNA"/>
</dbReference>
<dbReference type="Proteomes" id="UP000452235">
    <property type="component" value="Unassembled WGS sequence"/>
</dbReference>
<sequence length="280" mass="30728">MDYPLDLQHTLLHTPRPNILLLILNRPSTRNSLTSTAQHELEKLLLWYDRHPDLRCAIITGAGSSFCAGGDLHEWHRRSQTPLGSVDILPRRGFGGLSRRFGKKPVIAAVNGPAVGGGFELLMGVDLIVAAETAVFALPEVKSGHLAYSGSLPRLMKNVGRVRAMQMALLGDAITAERAYQWGLVNEVVAQGQCTEDDVLKRPVVVRAVEYAERIVMNSPDSVVLSRAGILLGHEHGSSEAASWLLRDLVDQGFDESPNFQEGVSAFVEKRKPVWRPSKI</sequence>
<dbReference type="InterPro" id="IPR029045">
    <property type="entry name" value="ClpP/crotonase-like_dom_sf"/>
</dbReference>
<dbReference type="SUPFAM" id="SSF52096">
    <property type="entry name" value="ClpP/crotonase"/>
    <property type="match status" value="1"/>
</dbReference>
<dbReference type="PANTHER" id="PTHR11941:SF158">
    <property type="entry name" value="ENOYL-COA HYDRATASE (AFU_ORTHOLOGUE AFUA_2G10650)"/>
    <property type="match status" value="1"/>
</dbReference>
<name>A0A5M3Z4L5_ASPTE</name>
<protein>
    <submittedName>
        <fullName evidence="2">Related to enoyl-CoA hydratase</fullName>
    </submittedName>
</protein>
<evidence type="ECO:0000313" key="3">
    <source>
        <dbReference type="Proteomes" id="UP000452235"/>
    </source>
</evidence>
<dbReference type="Pfam" id="PF00378">
    <property type="entry name" value="ECH_1"/>
    <property type="match status" value="1"/>
</dbReference>